<gene>
    <name evidence="3" type="ORF">QZM70_03995</name>
</gene>
<comment type="caution">
    <text evidence="3">The sequence shown here is derived from an EMBL/GenBank/DDBJ whole genome shotgun (WGS) entry which is preliminary data.</text>
</comment>
<feature type="domain" description="DUF4189" evidence="2">
    <location>
        <begin position="60"/>
        <end position="153"/>
    </location>
</feature>
<dbReference type="Pfam" id="PF13827">
    <property type="entry name" value="DUF4189"/>
    <property type="match status" value="1"/>
</dbReference>
<keyword evidence="4" id="KW-1185">Reference proteome</keyword>
<dbReference type="RefSeq" id="WP_301770504.1">
    <property type="nucleotide sequence ID" value="NZ_JAUJQL010000002.1"/>
</dbReference>
<sequence length="160" mass="16713">MRFKILSIACLVGISITAHAQVACPPGWIPYSASSCGPDPDGQGQAASPPQRQISWISRWGAISTDGKAGALGTSTDLDSQQQAERAALSQCKAKGGTQCEIDLSYANGCAVMLVGDNTHNSNMGQTIDDATAKAMKVCTANDKNCRVFYSGCSLPRAAR</sequence>
<feature type="chain" id="PRO_5047020965" evidence="1">
    <location>
        <begin position="21"/>
        <end position="160"/>
    </location>
</feature>
<accession>A0ABT8NKX2</accession>
<reference evidence="3" key="1">
    <citation type="submission" date="2023-07" db="EMBL/GenBank/DDBJ databases">
        <title>A collection of bacterial strains from the Burkholderia cepacia Research Laboratory and Repository.</title>
        <authorList>
            <person name="Lipuma J."/>
            <person name="Spilker T."/>
            <person name="Caverly L."/>
        </authorList>
    </citation>
    <scope>NUCLEOTIDE SEQUENCE</scope>
    <source>
        <strain evidence="3">AU45194</strain>
    </source>
</reference>
<protein>
    <submittedName>
        <fullName evidence="3">DUF4189 domain-containing protein</fullName>
    </submittedName>
</protein>
<evidence type="ECO:0000313" key="4">
    <source>
        <dbReference type="Proteomes" id="UP001172217"/>
    </source>
</evidence>
<dbReference type="InterPro" id="IPR025240">
    <property type="entry name" value="DUF4189"/>
</dbReference>
<keyword evidence="1" id="KW-0732">Signal</keyword>
<dbReference type="EMBL" id="JAUJQL010000002">
    <property type="protein sequence ID" value="MDN7522083.1"/>
    <property type="molecule type" value="Genomic_DNA"/>
</dbReference>
<evidence type="ECO:0000259" key="2">
    <source>
        <dbReference type="Pfam" id="PF13827"/>
    </source>
</evidence>
<evidence type="ECO:0000313" key="3">
    <source>
        <dbReference type="EMBL" id="MDN7522083.1"/>
    </source>
</evidence>
<dbReference type="Proteomes" id="UP001172217">
    <property type="component" value="Unassembled WGS sequence"/>
</dbReference>
<evidence type="ECO:0000256" key="1">
    <source>
        <dbReference type="SAM" id="SignalP"/>
    </source>
</evidence>
<organism evidence="3 4">
    <name type="scientific">Burkholderia orbicola</name>
    <dbReference type="NCBI Taxonomy" id="2978683"/>
    <lineage>
        <taxon>Bacteria</taxon>
        <taxon>Pseudomonadati</taxon>
        <taxon>Pseudomonadota</taxon>
        <taxon>Betaproteobacteria</taxon>
        <taxon>Burkholderiales</taxon>
        <taxon>Burkholderiaceae</taxon>
        <taxon>Burkholderia</taxon>
        <taxon>Burkholderia cepacia complex</taxon>
    </lineage>
</organism>
<proteinExistence type="predicted"/>
<feature type="signal peptide" evidence="1">
    <location>
        <begin position="1"/>
        <end position="20"/>
    </location>
</feature>
<name>A0ABT8NKX2_9BURK</name>